<accession>A0AAD6UYP1</accession>
<dbReference type="EMBL" id="JARJCW010000110">
    <property type="protein sequence ID" value="KAJ7193215.1"/>
    <property type="molecule type" value="Genomic_DNA"/>
</dbReference>
<comment type="caution">
    <text evidence="1">The sequence shown here is derived from an EMBL/GenBank/DDBJ whole genome shotgun (WGS) entry which is preliminary data.</text>
</comment>
<evidence type="ECO:0000313" key="2">
    <source>
        <dbReference type="Proteomes" id="UP001219525"/>
    </source>
</evidence>
<reference evidence="1" key="1">
    <citation type="submission" date="2023-03" db="EMBL/GenBank/DDBJ databases">
        <title>Massive genome expansion in bonnet fungi (Mycena s.s.) driven by repeated elements and novel gene families across ecological guilds.</title>
        <authorList>
            <consortium name="Lawrence Berkeley National Laboratory"/>
            <person name="Harder C.B."/>
            <person name="Miyauchi S."/>
            <person name="Viragh M."/>
            <person name="Kuo A."/>
            <person name="Thoen E."/>
            <person name="Andreopoulos B."/>
            <person name="Lu D."/>
            <person name="Skrede I."/>
            <person name="Drula E."/>
            <person name="Henrissat B."/>
            <person name="Morin E."/>
            <person name="Kohler A."/>
            <person name="Barry K."/>
            <person name="LaButti K."/>
            <person name="Morin E."/>
            <person name="Salamov A."/>
            <person name="Lipzen A."/>
            <person name="Mereny Z."/>
            <person name="Hegedus B."/>
            <person name="Baldrian P."/>
            <person name="Stursova M."/>
            <person name="Weitz H."/>
            <person name="Taylor A."/>
            <person name="Grigoriev I.V."/>
            <person name="Nagy L.G."/>
            <person name="Martin F."/>
            <person name="Kauserud H."/>
        </authorList>
    </citation>
    <scope>NUCLEOTIDE SEQUENCE</scope>
    <source>
        <strain evidence="1">9144</strain>
    </source>
</reference>
<protein>
    <submittedName>
        <fullName evidence="1">Uncharacterized protein</fullName>
    </submittedName>
</protein>
<name>A0AAD6UYP1_9AGAR</name>
<organism evidence="1 2">
    <name type="scientific">Mycena pura</name>
    <dbReference type="NCBI Taxonomy" id="153505"/>
    <lineage>
        <taxon>Eukaryota</taxon>
        <taxon>Fungi</taxon>
        <taxon>Dikarya</taxon>
        <taxon>Basidiomycota</taxon>
        <taxon>Agaricomycotina</taxon>
        <taxon>Agaricomycetes</taxon>
        <taxon>Agaricomycetidae</taxon>
        <taxon>Agaricales</taxon>
        <taxon>Marasmiineae</taxon>
        <taxon>Mycenaceae</taxon>
        <taxon>Mycena</taxon>
    </lineage>
</organism>
<gene>
    <name evidence="1" type="ORF">GGX14DRAFT_405652</name>
</gene>
<evidence type="ECO:0000313" key="1">
    <source>
        <dbReference type="EMBL" id="KAJ7193215.1"/>
    </source>
</evidence>
<keyword evidence="2" id="KW-1185">Reference proteome</keyword>
<sequence>MSVPRPKAIKNPAATNAELQDWLGNIIVYAAYRGIDISIFPSLVTFLDGTAKANWVVTDENRPSKRLLWLLGAYIKQGTQTPAHPRKFVLSRILGMVYWPMTQGRANAVQVPCNCRATGKNGAVHEYQQKRGK</sequence>
<proteinExistence type="predicted"/>
<dbReference type="Proteomes" id="UP001219525">
    <property type="component" value="Unassembled WGS sequence"/>
</dbReference>
<dbReference type="AlphaFoldDB" id="A0AAD6UYP1"/>